<dbReference type="RefSeq" id="WP_109690734.1">
    <property type="nucleotide sequence ID" value="NZ_QGGL01000018.1"/>
</dbReference>
<accession>A0A316DRB5</accession>
<sequence length="83" mass="9455">MAKEKTLPNFPNRAAEELYWAGRQLIKTLTIAIALAITMFIAQFFNGVLTLLIGFIGFILVLATGTYTVGHFVRYFVYRSRHQ</sequence>
<organism evidence="2 3">
    <name type="scientific">Tumebacillus permanentifrigoris</name>
    <dbReference type="NCBI Taxonomy" id="378543"/>
    <lineage>
        <taxon>Bacteria</taxon>
        <taxon>Bacillati</taxon>
        <taxon>Bacillota</taxon>
        <taxon>Bacilli</taxon>
        <taxon>Bacillales</taxon>
        <taxon>Alicyclobacillaceae</taxon>
        <taxon>Tumebacillus</taxon>
    </lineage>
</organism>
<feature type="transmembrane region" description="Helical" evidence="1">
    <location>
        <begin position="51"/>
        <end position="77"/>
    </location>
</feature>
<keyword evidence="3" id="KW-1185">Reference proteome</keyword>
<reference evidence="2 3" key="1">
    <citation type="submission" date="2018-05" db="EMBL/GenBank/DDBJ databases">
        <title>Genomic Encyclopedia of Type Strains, Phase IV (KMG-IV): sequencing the most valuable type-strain genomes for metagenomic binning, comparative biology and taxonomic classification.</title>
        <authorList>
            <person name="Goeker M."/>
        </authorList>
    </citation>
    <scope>NUCLEOTIDE SEQUENCE [LARGE SCALE GENOMIC DNA]</scope>
    <source>
        <strain evidence="2 3">DSM 18773</strain>
    </source>
</reference>
<dbReference type="AlphaFoldDB" id="A0A316DRB5"/>
<comment type="caution">
    <text evidence="2">The sequence shown here is derived from an EMBL/GenBank/DDBJ whole genome shotgun (WGS) entry which is preliminary data.</text>
</comment>
<evidence type="ECO:0000313" key="3">
    <source>
        <dbReference type="Proteomes" id="UP000245634"/>
    </source>
</evidence>
<keyword evidence="1" id="KW-1133">Transmembrane helix</keyword>
<keyword evidence="1" id="KW-0472">Membrane</keyword>
<dbReference type="EMBL" id="QGGL01000018">
    <property type="protein sequence ID" value="PWK06996.1"/>
    <property type="molecule type" value="Genomic_DNA"/>
</dbReference>
<evidence type="ECO:0000256" key="1">
    <source>
        <dbReference type="SAM" id="Phobius"/>
    </source>
</evidence>
<feature type="transmembrane region" description="Helical" evidence="1">
    <location>
        <begin position="25"/>
        <end position="45"/>
    </location>
</feature>
<evidence type="ECO:0000313" key="2">
    <source>
        <dbReference type="EMBL" id="PWK06996.1"/>
    </source>
</evidence>
<dbReference type="Proteomes" id="UP000245634">
    <property type="component" value="Unassembled WGS sequence"/>
</dbReference>
<gene>
    <name evidence="2" type="ORF">C7459_11866</name>
</gene>
<name>A0A316DRB5_9BACL</name>
<keyword evidence="1" id="KW-0812">Transmembrane</keyword>
<protein>
    <submittedName>
        <fullName evidence="2">Uncharacterized protein</fullName>
    </submittedName>
</protein>
<proteinExistence type="predicted"/>